<keyword evidence="3" id="KW-1185">Reference proteome</keyword>
<reference evidence="3" key="1">
    <citation type="submission" date="2019-01" db="EMBL/GenBank/DDBJ databases">
        <title>Cytophagaceae bacterium strain CAR-16.</title>
        <authorList>
            <person name="Chen W.-M."/>
        </authorList>
    </citation>
    <scope>NUCLEOTIDE SEQUENCE [LARGE SCALE GENOMIC DNA]</scope>
    <source>
        <strain evidence="3">WWJ-16</strain>
    </source>
</reference>
<gene>
    <name evidence="2" type="ORF">EQG61_10860</name>
</gene>
<dbReference type="EMBL" id="SBKN01000006">
    <property type="protein sequence ID" value="RXR21974.1"/>
    <property type="molecule type" value="Genomic_DNA"/>
</dbReference>
<dbReference type="Proteomes" id="UP000289857">
    <property type="component" value="Unassembled WGS sequence"/>
</dbReference>
<dbReference type="OrthoDB" id="1452529at2"/>
<evidence type="ECO:0000256" key="1">
    <source>
        <dbReference type="SAM" id="Phobius"/>
    </source>
</evidence>
<organism evidence="2 3">
    <name type="scientific">Flavobacterium stagni</name>
    <dbReference type="NCBI Taxonomy" id="2506421"/>
    <lineage>
        <taxon>Bacteria</taxon>
        <taxon>Pseudomonadati</taxon>
        <taxon>Bacteroidota</taxon>
        <taxon>Flavobacteriia</taxon>
        <taxon>Flavobacteriales</taxon>
        <taxon>Flavobacteriaceae</taxon>
        <taxon>Flavobacterium</taxon>
    </lineage>
</organism>
<evidence type="ECO:0000313" key="2">
    <source>
        <dbReference type="EMBL" id="RXR21974.1"/>
    </source>
</evidence>
<keyword evidence="1" id="KW-0472">Membrane</keyword>
<feature type="transmembrane region" description="Helical" evidence="1">
    <location>
        <begin position="12"/>
        <end position="29"/>
    </location>
</feature>
<feature type="transmembrane region" description="Helical" evidence="1">
    <location>
        <begin position="35"/>
        <end position="52"/>
    </location>
</feature>
<accession>A0A4Q1K7A8</accession>
<keyword evidence="1" id="KW-0812">Transmembrane</keyword>
<name>A0A4Q1K7A8_9FLAO</name>
<keyword evidence="1" id="KW-1133">Transmembrane helix</keyword>
<sequence length="126" mass="14208">MKILHNQSQLKRALYIGIANVIIGFGSLFTTASQYLVGLGGLGLVYIVQYFYTKNRVMVELTPDFIVYNGLFKKKTIHVDEITAYKYFAGDHTVTSKDTTIVIDTNLVDKATLDELKGYFDSLQLK</sequence>
<dbReference type="AlphaFoldDB" id="A0A4Q1K7A8"/>
<proteinExistence type="predicted"/>
<dbReference type="RefSeq" id="WP_129461954.1">
    <property type="nucleotide sequence ID" value="NZ_SBKN01000006.1"/>
</dbReference>
<evidence type="ECO:0000313" key="3">
    <source>
        <dbReference type="Proteomes" id="UP000289857"/>
    </source>
</evidence>
<protein>
    <submittedName>
        <fullName evidence="2">Uncharacterized protein</fullName>
    </submittedName>
</protein>
<comment type="caution">
    <text evidence="2">The sequence shown here is derived from an EMBL/GenBank/DDBJ whole genome shotgun (WGS) entry which is preliminary data.</text>
</comment>